<name>A0ABQ5CM95_9ASTR</name>
<keyword evidence="4" id="KW-1185">Reference proteome</keyword>
<gene>
    <name evidence="3" type="ORF">Tco_0908089</name>
</gene>
<dbReference type="PANTHER" id="PTHR12979">
    <property type="entry name" value="CCR4-NOT TRANSCRIPTION COMPLEX SUBUNIT 10"/>
    <property type="match status" value="1"/>
</dbReference>
<accession>A0ABQ5CM95</accession>
<dbReference type="PANTHER" id="PTHR12979:SF5">
    <property type="entry name" value="CCR4-NOT TRANSCRIPTION COMPLEX SUBUNIT 10"/>
    <property type="match status" value="1"/>
</dbReference>
<protein>
    <submittedName>
        <fullName evidence="3">CCR4-NOT transcription complex subunit 10</fullName>
    </submittedName>
</protein>
<proteinExistence type="inferred from homology"/>
<comment type="similarity">
    <text evidence="1">Belongs to the CNOT10 family.</text>
</comment>
<evidence type="ECO:0000313" key="3">
    <source>
        <dbReference type="EMBL" id="GJT27814.1"/>
    </source>
</evidence>
<reference evidence="3" key="2">
    <citation type="submission" date="2022-01" db="EMBL/GenBank/DDBJ databases">
        <authorList>
            <person name="Yamashiro T."/>
            <person name="Shiraishi A."/>
            <person name="Satake H."/>
            <person name="Nakayama K."/>
        </authorList>
    </citation>
    <scope>NUCLEOTIDE SEQUENCE</scope>
</reference>
<dbReference type="PROSITE" id="PS50005">
    <property type="entry name" value="TPR"/>
    <property type="match status" value="1"/>
</dbReference>
<dbReference type="InterPro" id="IPR011990">
    <property type="entry name" value="TPR-like_helical_dom_sf"/>
</dbReference>
<feature type="repeat" description="TPR" evidence="2">
    <location>
        <begin position="399"/>
        <end position="432"/>
    </location>
</feature>
<dbReference type="EMBL" id="BQNB010014410">
    <property type="protein sequence ID" value="GJT27814.1"/>
    <property type="molecule type" value="Genomic_DNA"/>
</dbReference>
<evidence type="ECO:0000313" key="4">
    <source>
        <dbReference type="Proteomes" id="UP001151760"/>
    </source>
</evidence>
<dbReference type="InterPro" id="IPR039740">
    <property type="entry name" value="CNOT10"/>
</dbReference>
<dbReference type="InterPro" id="IPR019734">
    <property type="entry name" value="TPR_rpt"/>
</dbReference>
<organism evidence="3 4">
    <name type="scientific">Tanacetum coccineum</name>
    <dbReference type="NCBI Taxonomy" id="301880"/>
    <lineage>
        <taxon>Eukaryota</taxon>
        <taxon>Viridiplantae</taxon>
        <taxon>Streptophyta</taxon>
        <taxon>Embryophyta</taxon>
        <taxon>Tracheophyta</taxon>
        <taxon>Spermatophyta</taxon>
        <taxon>Magnoliopsida</taxon>
        <taxon>eudicotyledons</taxon>
        <taxon>Gunneridae</taxon>
        <taxon>Pentapetalae</taxon>
        <taxon>asterids</taxon>
        <taxon>campanulids</taxon>
        <taxon>Asterales</taxon>
        <taxon>Asteraceae</taxon>
        <taxon>Asteroideae</taxon>
        <taxon>Anthemideae</taxon>
        <taxon>Anthemidinae</taxon>
        <taxon>Tanacetum</taxon>
    </lineage>
</organism>
<keyword evidence="2" id="KW-0802">TPR repeat</keyword>
<dbReference type="SMART" id="SM00028">
    <property type="entry name" value="TPR"/>
    <property type="match status" value="2"/>
</dbReference>
<dbReference type="SUPFAM" id="SSF48452">
    <property type="entry name" value="TPR-like"/>
    <property type="match status" value="2"/>
</dbReference>
<evidence type="ECO:0000256" key="1">
    <source>
        <dbReference type="ARBA" id="ARBA00010080"/>
    </source>
</evidence>
<dbReference type="Gene3D" id="1.25.40.10">
    <property type="entry name" value="Tetratricopeptide repeat domain"/>
    <property type="match status" value="1"/>
</dbReference>
<dbReference type="Proteomes" id="UP001151760">
    <property type="component" value="Unassembled WGS sequence"/>
</dbReference>
<evidence type="ECO:0000256" key="2">
    <source>
        <dbReference type="PROSITE-ProRule" id="PRU00339"/>
    </source>
</evidence>
<reference evidence="3" key="1">
    <citation type="journal article" date="2022" name="Int. J. Mol. Sci.">
        <title>Draft Genome of Tanacetum Coccineum: Genomic Comparison of Closely Related Tanacetum-Family Plants.</title>
        <authorList>
            <person name="Yamashiro T."/>
            <person name="Shiraishi A."/>
            <person name="Nakayama K."/>
            <person name="Satake H."/>
        </authorList>
    </citation>
    <scope>NUCLEOTIDE SEQUENCE</scope>
</reference>
<sequence length="809" mass="89690">MHQGVRCNGVVHLPQARFFKHRSLALWILDLLTIRQRDWDLYVLKCAGSNNLGYAIPILHNIAIAENFQDGFSNPKRFFEALDNLKKRSVRLPLSSGENAAVGNKGNSVVSNQASTVNGAQSELADDFDVSVIMFNISVILYHFHEYEKCFSIVEKLYLNIQPIDERVARHVCLLLLDVSLVSHHASRAALDIESSNRTRIAKPGSDDHKICLVFWSLALPGQDVISYLERVGGNSLGSHSDSGSFTQQQSMNLVTKSTSAPSNVLVSDPINSDLTVNTNGPESPLSRTHSEETLFESLMSTLDPLARHELSRTQVDDSLISTPDLRLKVHLYKVWVLILTRNLKAAKREVKMAMNIARGKDHSLALFLKSQLEYARNNHRKAIKLLMAVSQTDTGTSALYHNNLGCIYYQLGKYQTASVFFSKAISNSSPQRKEKPVKLLSYSQDKSVLFAYNCGLAYLATAKPVLAVRCFQKAGAVFFNRPLLWLRIAECCIMFSEKKSDINVNIIGRGKWRQLAIECWNSRNMLQVEPNLSLTFAKSCLLNALHLLDCSNKSKPEESLKVGQVQVNSNGDAKESKVGNSSGNPLLQSSVNEYEGLCEKENHMILQAVLADLAFVYLELGNAEKALATARCLLRLPECSRVYSFFGNVYAAEAYCLLNQPKQASEHLSSYISGQNNIELPYSQEDCDKWQMRKAVDIEEPNANNTNNTNNALSFDQPLAQGGNSLFLKPDEARGVLLANMAALAAAEGDVERAHEAITVALSALPDCPEVVLTATYIDLVRGNSRDAVAKLKQCSRVRFLPGTLAEK</sequence>
<comment type="caution">
    <text evidence="3">The sequence shown here is derived from an EMBL/GenBank/DDBJ whole genome shotgun (WGS) entry which is preliminary data.</text>
</comment>